<feature type="transmembrane region" description="Helical" evidence="1">
    <location>
        <begin position="39"/>
        <end position="60"/>
    </location>
</feature>
<feature type="transmembrane region" description="Helical" evidence="1">
    <location>
        <begin position="72"/>
        <end position="96"/>
    </location>
</feature>
<sequence length="103" mass="12087">MKKDLKLIVAVLMMLSFINAFILVFMWHEGRTILNSFGIFFLGFIQCSIWGGAIALLTSLVPYKNYKYSKKFIYQFLVISILLTLLAIIYNIYFLIFTKYIYS</sequence>
<evidence type="ECO:0000256" key="1">
    <source>
        <dbReference type="SAM" id="Phobius"/>
    </source>
</evidence>
<dbReference type="RefSeq" id="WP_068761724.1">
    <property type="nucleotide sequence ID" value="NZ_LXIE01000012.1"/>
</dbReference>
<proteinExistence type="predicted"/>
<accession>A0A1A9LE52</accession>
<reference evidence="2 3" key="1">
    <citation type="submission" date="2016-05" db="EMBL/GenBank/DDBJ databases">
        <title>Genome sequencing of Vitellibacter soesokkakensis RSSK-12.</title>
        <authorList>
            <person name="Thevarajoo S."/>
            <person name="Selvaratnam C."/>
            <person name="Goh K.M."/>
            <person name="Chan K.-G."/>
            <person name="Chong C.S."/>
        </authorList>
    </citation>
    <scope>NUCLEOTIDE SEQUENCE [LARGE SCALE GENOMIC DNA]</scope>
    <source>
        <strain evidence="2 3">RSSK-12</strain>
    </source>
</reference>
<dbReference type="Proteomes" id="UP000077552">
    <property type="component" value="Unassembled WGS sequence"/>
</dbReference>
<protein>
    <submittedName>
        <fullName evidence="2">Uncharacterized protein</fullName>
    </submittedName>
</protein>
<keyword evidence="1" id="KW-1133">Transmembrane helix</keyword>
<evidence type="ECO:0000313" key="2">
    <source>
        <dbReference type="EMBL" id="OAD91550.1"/>
    </source>
</evidence>
<dbReference type="EMBL" id="LXIE01000012">
    <property type="protein sequence ID" value="OAD91550.1"/>
    <property type="molecule type" value="Genomic_DNA"/>
</dbReference>
<dbReference type="AlphaFoldDB" id="A0A1A9LE52"/>
<comment type="caution">
    <text evidence="2">The sequence shown here is derived from an EMBL/GenBank/DDBJ whole genome shotgun (WGS) entry which is preliminary data.</text>
</comment>
<organism evidence="2 3">
    <name type="scientific">Aequorivita soesokkakensis</name>
    <dbReference type="NCBI Taxonomy" id="1385699"/>
    <lineage>
        <taxon>Bacteria</taxon>
        <taxon>Pseudomonadati</taxon>
        <taxon>Bacteroidota</taxon>
        <taxon>Flavobacteriia</taxon>
        <taxon>Flavobacteriales</taxon>
        <taxon>Flavobacteriaceae</taxon>
        <taxon>Aequorivita</taxon>
    </lineage>
</organism>
<gene>
    <name evidence="2" type="ORF">A7A78_03415</name>
</gene>
<keyword evidence="1" id="KW-0812">Transmembrane</keyword>
<name>A0A1A9LE52_9FLAO</name>
<dbReference type="STRING" id="1385699.A7A78_03415"/>
<keyword evidence="3" id="KW-1185">Reference proteome</keyword>
<evidence type="ECO:0000313" key="3">
    <source>
        <dbReference type="Proteomes" id="UP000077552"/>
    </source>
</evidence>
<keyword evidence="1" id="KW-0472">Membrane</keyword>
<feature type="transmembrane region" description="Helical" evidence="1">
    <location>
        <begin position="7"/>
        <end position="27"/>
    </location>
</feature>